<evidence type="ECO:0000259" key="1">
    <source>
        <dbReference type="Pfam" id="PF01551"/>
    </source>
</evidence>
<dbReference type="GO" id="GO:0004222">
    <property type="term" value="F:metalloendopeptidase activity"/>
    <property type="evidence" value="ECO:0007669"/>
    <property type="project" value="TreeGrafter"/>
</dbReference>
<dbReference type="STRING" id="1798396.A2973_04315"/>
<dbReference type="Gene3D" id="2.70.70.10">
    <property type="entry name" value="Glucose Permease (Domain IIA)"/>
    <property type="match status" value="1"/>
</dbReference>
<dbReference type="AlphaFoldDB" id="A0A1F6AWK3"/>
<dbReference type="Pfam" id="PF01551">
    <property type="entry name" value="Peptidase_M23"/>
    <property type="match status" value="1"/>
</dbReference>
<evidence type="ECO:0000313" key="2">
    <source>
        <dbReference type="EMBL" id="OGG28903.1"/>
    </source>
</evidence>
<dbReference type="InterPro" id="IPR016047">
    <property type="entry name" value="M23ase_b-sheet_dom"/>
</dbReference>
<feature type="domain" description="M23ase beta-sheet core" evidence="1">
    <location>
        <begin position="67"/>
        <end position="157"/>
    </location>
</feature>
<dbReference type="EMBL" id="MFJZ01000064">
    <property type="protein sequence ID" value="OGG28903.1"/>
    <property type="molecule type" value="Genomic_DNA"/>
</dbReference>
<dbReference type="InterPro" id="IPR050570">
    <property type="entry name" value="Cell_wall_metabolism_enzyme"/>
</dbReference>
<proteinExistence type="predicted"/>
<dbReference type="CDD" id="cd12797">
    <property type="entry name" value="M23_peptidase"/>
    <property type="match status" value="1"/>
</dbReference>
<dbReference type="InterPro" id="IPR011055">
    <property type="entry name" value="Dup_hybrid_motif"/>
</dbReference>
<dbReference type="SUPFAM" id="SSF51261">
    <property type="entry name" value="Duplicated hybrid motif"/>
    <property type="match status" value="1"/>
</dbReference>
<comment type="caution">
    <text evidence="2">The sequence shown here is derived from an EMBL/GenBank/DDBJ whole genome shotgun (WGS) entry which is preliminary data.</text>
</comment>
<evidence type="ECO:0000313" key="3">
    <source>
        <dbReference type="Proteomes" id="UP000176409"/>
    </source>
</evidence>
<protein>
    <recommendedName>
        <fullName evidence="1">M23ase beta-sheet core domain-containing protein</fullName>
    </recommendedName>
</protein>
<dbReference type="PANTHER" id="PTHR21666">
    <property type="entry name" value="PEPTIDASE-RELATED"/>
    <property type="match status" value="1"/>
</dbReference>
<accession>A0A1F6AWK3</accession>
<dbReference type="PANTHER" id="PTHR21666:SF270">
    <property type="entry name" value="MUREIN HYDROLASE ACTIVATOR ENVC"/>
    <property type="match status" value="1"/>
</dbReference>
<reference evidence="2 3" key="1">
    <citation type="journal article" date="2016" name="Nat. Commun.">
        <title>Thousands of microbial genomes shed light on interconnected biogeochemical processes in an aquifer system.</title>
        <authorList>
            <person name="Anantharaman K."/>
            <person name="Brown C.T."/>
            <person name="Hug L.A."/>
            <person name="Sharon I."/>
            <person name="Castelle C.J."/>
            <person name="Probst A.J."/>
            <person name="Thomas B.C."/>
            <person name="Singh A."/>
            <person name="Wilkins M.J."/>
            <person name="Karaoz U."/>
            <person name="Brodie E.L."/>
            <person name="Williams K.H."/>
            <person name="Hubbard S.S."/>
            <person name="Banfield J.F."/>
        </authorList>
    </citation>
    <scope>NUCLEOTIDE SEQUENCE [LARGE SCALE GENOMIC DNA]</scope>
</reference>
<organism evidence="2 3">
    <name type="scientific">Candidatus Gottesmanbacteria bacterium RIFCSPLOWO2_01_FULL_49_10</name>
    <dbReference type="NCBI Taxonomy" id="1798396"/>
    <lineage>
        <taxon>Bacteria</taxon>
        <taxon>Candidatus Gottesmaniibacteriota</taxon>
    </lineage>
</organism>
<name>A0A1F6AWK3_9BACT</name>
<gene>
    <name evidence="2" type="ORF">A2973_04315</name>
</gene>
<dbReference type="Proteomes" id="UP000176409">
    <property type="component" value="Unassembled WGS sequence"/>
</dbReference>
<sequence>MDYQTKTKLILPFRGTWMVSNGGRTVETNNHMKFADGDGPKNQLYAYDFRREHAGNGEKLEDYEVFGENVIAPAEGVVIQIINGAIDVLPGERDRGVGVGNMVIIDHQNGEYSLLCHFKNSSIGVSVGDHVKQGDLLGLCGNTGNTSEPHIHFHLQDGPRMHTANALPAQFEKIIVDGGIKLKHEPIRKQMVSNV</sequence>